<name>A0A4Z2HNH1_9TELE</name>
<dbReference type="Proteomes" id="UP000314294">
    <property type="component" value="Unassembled WGS sequence"/>
</dbReference>
<evidence type="ECO:0000256" key="1">
    <source>
        <dbReference type="SAM" id="MobiDB-lite"/>
    </source>
</evidence>
<proteinExistence type="predicted"/>
<protein>
    <submittedName>
        <fullName evidence="2">Uncharacterized protein</fullName>
    </submittedName>
</protein>
<evidence type="ECO:0000313" key="3">
    <source>
        <dbReference type="Proteomes" id="UP000314294"/>
    </source>
</evidence>
<dbReference type="EMBL" id="SRLO01000217">
    <property type="protein sequence ID" value="TNN66533.1"/>
    <property type="molecule type" value="Genomic_DNA"/>
</dbReference>
<organism evidence="2 3">
    <name type="scientific">Liparis tanakae</name>
    <name type="common">Tanaka's snailfish</name>
    <dbReference type="NCBI Taxonomy" id="230148"/>
    <lineage>
        <taxon>Eukaryota</taxon>
        <taxon>Metazoa</taxon>
        <taxon>Chordata</taxon>
        <taxon>Craniata</taxon>
        <taxon>Vertebrata</taxon>
        <taxon>Euteleostomi</taxon>
        <taxon>Actinopterygii</taxon>
        <taxon>Neopterygii</taxon>
        <taxon>Teleostei</taxon>
        <taxon>Neoteleostei</taxon>
        <taxon>Acanthomorphata</taxon>
        <taxon>Eupercaria</taxon>
        <taxon>Perciformes</taxon>
        <taxon>Cottioidei</taxon>
        <taxon>Cottales</taxon>
        <taxon>Liparidae</taxon>
        <taxon>Liparis</taxon>
    </lineage>
</organism>
<gene>
    <name evidence="2" type="ORF">EYF80_023219</name>
</gene>
<reference evidence="2 3" key="1">
    <citation type="submission" date="2019-03" db="EMBL/GenBank/DDBJ databases">
        <title>First draft genome of Liparis tanakae, snailfish: a comprehensive survey of snailfish specific genes.</title>
        <authorList>
            <person name="Kim W."/>
            <person name="Song I."/>
            <person name="Jeong J.-H."/>
            <person name="Kim D."/>
            <person name="Kim S."/>
            <person name="Ryu S."/>
            <person name="Song J.Y."/>
            <person name="Lee S.K."/>
        </authorList>
    </citation>
    <scope>NUCLEOTIDE SEQUENCE [LARGE SCALE GENOMIC DNA]</scope>
    <source>
        <tissue evidence="2">Muscle</tissue>
    </source>
</reference>
<feature type="region of interest" description="Disordered" evidence="1">
    <location>
        <begin position="37"/>
        <end position="56"/>
    </location>
</feature>
<accession>A0A4Z2HNH1</accession>
<sequence length="71" mass="8146">MTWSHLKAVKDALWQLKCIRARGGRVRSSVLGQVKSSKIKPRKSIMNPHRGYEPSTKTQFSNLRLNLVEII</sequence>
<keyword evidence="3" id="KW-1185">Reference proteome</keyword>
<dbReference type="AlphaFoldDB" id="A0A4Z2HNH1"/>
<evidence type="ECO:0000313" key="2">
    <source>
        <dbReference type="EMBL" id="TNN66533.1"/>
    </source>
</evidence>
<comment type="caution">
    <text evidence="2">The sequence shown here is derived from an EMBL/GenBank/DDBJ whole genome shotgun (WGS) entry which is preliminary data.</text>
</comment>